<keyword evidence="6" id="KW-1185">Reference proteome</keyword>
<dbReference type="PROSITE" id="PS51318">
    <property type="entry name" value="TAT"/>
    <property type="match status" value="1"/>
</dbReference>
<dbReference type="SUPFAM" id="SSF51338">
    <property type="entry name" value="Composite domain of metallo-dependent hydrolases"/>
    <property type="match status" value="1"/>
</dbReference>
<evidence type="ECO:0000256" key="2">
    <source>
        <dbReference type="ARBA" id="ARBA00022801"/>
    </source>
</evidence>
<evidence type="ECO:0000313" key="5">
    <source>
        <dbReference type="EMBL" id="MCB8888839.1"/>
    </source>
</evidence>
<reference evidence="5 6" key="1">
    <citation type="journal article" date="2021" name="Sci. Rep.">
        <title>Genome analysis of a halophilic bacterium Halomonas malpeensis YU-PRIM-29(T) reveals its exopolysaccharide and pigment producing capabilities.</title>
        <authorList>
            <person name="Athmika"/>
            <person name="Ghate S.D."/>
            <person name="Arun A.B."/>
            <person name="Rao S.S."/>
            <person name="Kumar S.T.A."/>
            <person name="Kandiyil M.K."/>
            <person name="Saptami K."/>
            <person name="Rekha P.D."/>
        </authorList>
    </citation>
    <scope>NUCLEOTIDE SEQUENCE [LARGE SCALE GENOMIC DNA]</scope>
    <source>
        <strain evidence="6">prim 29</strain>
    </source>
</reference>
<keyword evidence="3" id="KW-0732">Signal</keyword>
<accession>A0ABS8DRB8</accession>
<sequence length="475" mass="52069">MWNQFSMTRRRLLGAMTALAGSGLIPGAYAGEASGESDADAASESPRRWCIRNATVLTMEPGRPPLEKADVWVVDERIEAIGEKLDSEDSEMINGEGCIVMPGLVDTHNHMWQTQMRGMFGQTEGSLFFPLTNRLGEHFRPADTWVGEYLAAMENVGAGITTSVDFFDNNRGPEHAQAALEALAASPLRARLMFGNESKTSGNSIDLEHLRELYDGWERYAERGRLSLGLAWRLPSDLSDQDAMAMKRREFDAAREMELPIAVHVSGEEHHAMFQRLIDGEFLVPELQVVHATNAREEHLDALLEAGSSLALTPITEHRVGYGLTRLSHFERLERLGLGIDGNALAGRGDMFEVMKHAALTELGASEDQTGINCERIVSLATRIGAESIGMSDQVGTLTPGKQADLIMLDTRRANLGMLPTEPYAFVVFAATPANVSLVSVGGHIAKRDGQLVDIDEDELASRIDASLSHLRDYL</sequence>
<dbReference type="InterPro" id="IPR050287">
    <property type="entry name" value="MTA/SAH_deaminase"/>
</dbReference>
<dbReference type="Gene3D" id="2.30.40.10">
    <property type="entry name" value="Urease, subunit C, domain 1"/>
    <property type="match status" value="1"/>
</dbReference>
<evidence type="ECO:0000313" key="6">
    <source>
        <dbReference type="Proteomes" id="UP001319882"/>
    </source>
</evidence>
<dbReference type="Pfam" id="PF01979">
    <property type="entry name" value="Amidohydro_1"/>
    <property type="match status" value="1"/>
</dbReference>
<keyword evidence="2" id="KW-0378">Hydrolase</keyword>
<dbReference type="SUPFAM" id="SSF51556">
    <property type="entry name" value="Metallo-dependent hydrolases"/>
    <property type="match status" value="1"/>
</dbReference>
<feature type="chain" id="PRO_5046230137" evidence="3">
    <location>
        <begin position="31"/>
        <end position="475"/>
    </location>
</feature>
<proteinExistence type="inferred from homology"/>
<comment type="caution">
    <text evidence="5">The sequence shown here is derived from an EMBL/GenBank/DDBJ whole genome shotgun (WGS) entry which is preliminary data.</text>
</comment>
<dbReference type="InterPro" id="IPR032466">
    <property type="entry name" value="Metal_Hydrolase"/>
</dbReference>
<evidence type="ECO:0000256" key="3">
    <source>
        <dbReference type="SAM" id="SignalP"/>
    </source>
</evidence>
<dbReference type="PANTHER" id="PTHR43794">
    <property type="entry name" value="AMINOHYDROLASE SSNA-RELATED"/>
    <property type="match status" value="1"/>
</dbReference>
<name>A0ABS8DRB8_9GAMM</name>
<dbReference type="InterPro" id="IPR006311">
    <property type="entry name" value="TAT_signal"/>
</dbReference>
<dbReference type="InterPro" id="IPR011059">
    <property type="entry name" value="Metal-dep_hydrolase_composite"/>
</dbReference>
<organism evidence="5 6">
    <name type="scientific">Vreelandella malpeensis</name>
    <dbReference type="NCBI Taxonomy" id="1172368"/>
    <lineage>
        <taxon>Bacteria</taxon>
        <taxon>Pseudomonadati</taxon>
        <taxon>Pseudomonadota</taxon>
        <taxon>Gammaproteobacteria</taxon>
        <taxon>Oceanospirillales</taxon>
        <taxon>Halomonadaceae</taxon>
        <taxon>Vreelandella</taxon>
    </lineage>
</organism>
<dbReference type="EMBL" id="WHVL01000002">
    <property type="protein sequence ID" value="MCB8888839.1"/>
    <property type="molecule type" value="Genomic_DNA"/>
</dbReference>
<evidence type="ECO:0000259" key="4">
    <source>
        <dbReference type="Pfam" id="PF01979"/>
    </source>
</evidence>
<gene>
    <name evidence="5" type="ORF">GEV37_06890</name>
</gene>
<comment type="similarity">
    <text evidence="1">Belongs to the metallo-dependent hydrolases superfamily. ATZ/TRZ family.</text>
</comment>
<dbReference type="InterPro" id="IPR006680">
    <property type="entry name" value="Amidohydro-rel"/>
</dbReference>
<evidence type="ECO:0000256" key="1">
    <source>
        <dbReference type="ARBA" id="ARBA00006745"/>
    </source>
</evidence>
<dbReference type="PANTHER" id="PTHR43794:SF11">
    <property type="entry name" value="AMIDOHYDROLASE-RELATED DOMAIN-CONTAINING PROTEIN"/>
    <property type="match status" value="1"/>
</dbReference>
<dbReference type="Proteomes" id="UP001319882">
    <property type="component" value="Unassembled WGS sequence"/>
</dbReference>
<dbReference type="RefSeq" id="WP_227389498.1">
    <property type="nucleotide sequence ID" value="NZ_JBHSCJ010000010.1"/>
</dbReference>
<feature type="signal peptide" evidence="3">
    <location>
        <begin position="1"/>
        <end position="30"/>
    </location>
</feature>
<feature type="domain" description="Amidohydrolase-related" evidence="4">
    <location>
        <begin position="99"/>
        <end position="445"/>
    </location>
</feature>
<protein>
    <submittedName>
        <fullName evidence="5">Amidohydrolase family protein</fullName>
    </submittedName>
</protein>
<dbReference type="Gene3D" id="3.20.20.140">
    <property type="entry name" value="Metal-dependent hydrolases"/>
    <property type="match status" value="1"/>
</dbReference>